<keyword evidence="2" id="KW-1185">Reference proteome</keyword>
<proteinExistence type="predicted"/>
<dbReference type="Proteomes" id="UP001064048">
    <property type="component" value="Chromosome 16"/>
</dbReference>
<evidence type="ECO:0000313" key="1">
    <source>
        <dbReference type="EMBL" id="KAI8421476.1"/>
    </source>
</evidence>
<organism evidence="1 2">
    <name type="scientific">Choristoneura fumiferana</name>
    <name type="common">Spruce budworm moth</name>
    <name type="synonym">Archips fumiferana</name>
    <dbReference type="NCBI Taxonomy" id="7141"/>
    <lineage>
        <taxon>Eukaryota</taxon>
        <taxon>Metazoa</taxon>
        <taxon>Ecdysozoa</taxon>
        <taxon>Arthropoda</taxon>
        <taxon>Hexapoda</taxon>
        <taxon>Insecta</taxon>
        <taxon>Pterygota</taxon>
        <taxon>Neoptera</taxon>
        <taxon>Endopterygota</taxon>
        <taxon>Lepidoptera</taxon>
        <taxon>Glossata</taxon>
        <taxon>Ditrysia</taxon>
        <taxon>Tortricoidea</taxon>
        <taxon>Tortricidae</taxon>
        <taxon>Tortricinae</taxon>
        <taxon>Choristoneura</taxon>
    </lineage>
</organism>
<dbReference type="EMBL" id="CM046116">
    <property type="protein sequence ID" value="KAI8421476.1"/>
    <property type="molecule type" value="Genomic_DNA"/>
</dbReference>
<gene>
    <name evidence="1" type="ORF">MSG28_009532</name>
</gene>
<comment type="caution">
    <text evidence="1">The sequence shown here is derived from an EMBL/GenBank/DDBJ whole genome shotgun (WGS) entry which is preliminary data.</text>
</comment>
<sequence>MPTTTFPKQPSPSRVMYALEISSGHVPITVLADTVQRCQLGGRPHERVEWSELIAVAREHSLTSRATKLHSLLAARPLVSSYSLYSLLAHRGGESIQLWMIKSSNYLEHFLKSVSTVLSSRKFEAIVCFGLGHIGECNISRYQLALLLCLRDSFECHKVLVHDPVFCKTECSILKQLGFDVIPENSEGVSMASITSKPVLVTLRQLLSEIRKQSSTKKLAENQMARFILGQYRKYQTTDQQLCKAIDEMHFKAKSYYDYLHHSRRCKEINVEFKGKGERSVSETARMVGFKLPHDPKP</sequence>
<accession>A0ACC0JBF8</accession>
<evidence type="ECO:0000313" key="2">
    <source>
        <dbReference type="Proteomes" id="UP001064048"/>
    </source>
</evidence>
<reference evidence="1 2" key="1">
    <citation type="journal article" date="2022" name="Genome Biol. Evol.">
        <title>The Spruce Budworm Genome: Reconstructing the Evolutionary History of Antifreeze Proteins.</title>
        <authorList>
            <person name="Beliveau C."/>
            <person name="Gagne P."/>
            <person name="Picq S."/>
            <person name="Vernygora O."/>
            <person name="Keeling C.I."/>
            <person name="Pinkney K."/>
            <person name="Doucet D."/>
            <person name="Wen F."/>
            <person name="Johnston J.S."/>
            <person name="Maaroufi H."/>
            <person name="Boyle B."/>
            <person name="Laroche J."/>
            <person name="Dewar K."/>
            <person name="Juretic N."/>
            <person name="Blackburn G."/>
            <person name="Nisole A."/>
            <person name="Brunet B."/>
            <person name="Brandao M."/>
            <person name="Lumley L."/>
            <person name="Duan J."/>
            <person name="Quan G."/>
            <person name="Lucarotti C.J."/>
            <person name="Roe A.D."/>
            <person name="Sperling F.A.H."/>
            <person name="Levesque R.C."/>
            <person name="Cusson M."/>
        </authorList>
    </citation>
    <scope>NUCLEOTIDE SEQUENCE [LARGE SCALE GENOMIC DNA]</scope>
    <source>
        <strain evidence="1">Glfc:IPQL:Cfum</strain>
    </source>
</reference>
<protein>
    <submittedName>
        <fullName evidence="1">Uncharacterized protein</fullName>
    </submittedName>
</protein>
<name>A0ACC0JBF8_CHOFU</name>